<dbReference type="Proteomes" id="UP000267798">
    <property type="component" value="Unassembled WGS sequence"/>
</dbReference>
<sequence>MNRRDQFNISALKFSDEVHDFIAQLSTSRRLSDWIAEQVEEELKRKGAPTGIAQTQHYVDIMNELQSIKQLLKLGDFQQSPHIEQEKQPVIQLVSSNEIANLIPENDLEYGF</sequence>
<comment type="caution">
    <text evidence="1">The sequence shown here is derived from an EMBL/GenBank/DDBJ whole genome shotgun (WGS) entry which is preliminary data.</text>
</comment>
<dbReference type="RefSeq" id="WP_120107001.1">
    <property type="nucleotide sequence ID" value="NZ_QXQB01000001.1"/>
</dbReference>
<keyword evidence="2" id="KW-1185">Reference proteome</keyword>
<reference evidence="1 2" key="1">
    <citation type="submission" date="2018-09" db="EMBL/GenBank/DDBJ databases">
        <title>Paenibacillus aracenensis nov. sp. isolated from a cave in southern Spain.</title>
        <authorList>
            <person name="Jurado V."/>
            <person name="Gutierrez-Patricio S."/>
            <person name="Gonzalez-Pimentel J.L."/>
            <person name="Miller A.Z."/>
            <person name="Laiz L."/>
            <person name="Saiz-Jimenez C."/>
        </authorList>
    </citation>
    <scope>NUCLEOTIDE SEQUENCE [LARGE SCALE GENOMIC DNA]</scope>
    <source>
        <strain evidence="1 2">JCM 19203</strain>
    </source>
</reference>
<dbReference type="AlphaFoldDB" id="A0A3A6PNJ4"/>
<gene>
    <name evidence="1" type="ORF">D3P09_02770</name>
</gene>
<organism evidence="1 2">
    <name type="scientific">Paenibacillus pinisoli</name>
    <dbReference type="NCBI Taxonomy" id="1276110"/>
    <lineage>
        <taxon>Bacteria</taxon>
        <taxon>Bacillati</taxon>
        <taxon>Bacillota</taxon>
        <taxon>Bacilli</taxon>
        <taxon>Bacillales</taxon>
        <taxon>Paenibacillaceae</taxon>
        <taxon>Paenibacillus</taxon>
    </lineage>
</organism>
<name>A0A3A6PNJ4_9BACL</name>
<dbReference type="EMBL" id="QXQB01000001">
    <property type="protein sequence ID" value="RJX40958.1"/>
    <property type="molecule type" value="Genomic_DNA"/>
</dbReference>
<protein>
    <submittedName>
        <fullName evidence="1">Uncharacterized protein</fullName>
    </submittedName>
</protein>
<dbReference type="OrthoDB" id="2627245at2"/>
<evidence type="ECO:0000313" key="2">
    <source>
        <dbReference type="Proteomes" id="UP000267798"/>
    </source>
</evidence>
<proteinExistence type="predicted"/>
<evidence type="ECO:0000313" key="1">
    <source>
        <dbReference type="EMBL" id="RJX40958.1"/>
    </source>
</evidence>
<accession>A0A3A6PNJ4</accession>